<comment type="caution">
    <text evidence="2">The sequence shown here is derived from an EMBL/GenBank/DDBJ whole genome shotgun (WGS) entry which is preliminary data.</text>
</comment>
<sequence>MNPRQRKVRKTQLVSEYGSCCWWCDCKLPSEQLTLDHLKPKSKGGSNSLENLRLACRPCNSSRGNSLFPPQVKKITSA</sequence>
<dbReference type="CDD" id="cd00085">
    <property type="entry name" value="HNHc"/>
    <property type="match status" value="1"/>
</dbReference>
<dbReference type="EMBL" id="JAHHHD010000031">
    <property type="protein sequence ID" value="MBW4661177.1"/>
    <property type="molecule type" value="Genomic_DNA"/>
</dbReference>
<dbReference type="PANTHER" id="PTHR33877">
    <property type="entry name" value="SLL1193 PROTEIN"/>
    <property type="match status" value="1"/>
</dbReference>
<dbReference type="InterPro" id="IPR003615">
    <property type="entry name" value="HNH_nuc"/>
</dbReference>
<dbReference type="InterPro" id="IPR029471">
    <property type="entry name" value="HNH_5"/>
</dbReference>
<dbReference type="InterPro" id="IPR052892">
    <property type="entry name" value="NA-targeting_endonuclease"/>
</dbReference>
<gene>
    <name evidence="2" type="ORF">KME15_21075</name>
</gene>
<dbReference type="GO" id="GO:0004519">
    <property type="term" value="F:endonuclease activity"/>
    <property type="evidence" value="ECO:0007669"/>
    <property type="project" value="UniProtKB-KW"/>
</dbReference>
<evidence type="ECO:0000313" key="2">
    <source>
        <dbReference type="EMBL" id="MBW4661177.1"/>
    </source>
</evidence>
<dbReference type="Proteomes" id="UP000757435">
    <property type="component" value="Unassembled WGS sequence"/>
</dbReference>
<name>A0A951UP61_9CYAN</name>
<evidence type="ECO:0000259" key="1">
    <source>
        <dbReference type="SMART" id="SM00507"/>
    </source>
</evidence>
<protein>
    <submittedName>
        <fullName evidence="2">HNH endonuclease</fullName>
    </submittedName>
</protein>
<dbReference type="AlphaFoldDB" id="A0A951UP61"/>
<dbReference type="Gene3D" id="1.10.30.50">
    <property type="match status" value="1"/>
</dbReference>
<keyword evidence="2" id="KW-0378">Hydrolase</keyword>
<organism evidence="2 3">
    <name type="scientific">Drouetiella hepatica Uher 2000/2452</name>
    <dbReference type="NCBI Taxonomy" id="904376"/>
    <lineage>
        <taxon>Bacteria</taxon>
        <taxon>Bacillati</taxon>
        <taxon>Cyanobacteriota</taxon>
        <taxon>Cyanophyceae</taxon>
        <taxon>Oculatellales</taxon>
        <taxon>Oculatellaceae</taxon>
        <taxon>Drouetiella</taxon>
    </lineage>
</organism>
<feature type="domain" description="HNH nuclease" evidence="1">
    <location>
        <begin position="9"/>
        <end position="61"/>
    </location>
</feature>
<proteinExistence type="predicted"/>
<keyword evidence="2" id="KW-0255">Endonuclease</keyword>
<accession>A0A951UP61</accession>
<dbReference type="SMART" id="SM00507">
    <property type="entry name" value="HNHc"/>
    <property type="match status" value="1"/>
</dbReference>
<reference evidence="2" key="1">
    <citation type="submission" date="2021-05" db="EMBL/GenBank/DDBJ databases">
        <authorList>
            <person name="Pietrasiak N."/>
            <person name="Ward R."/>
            <person name="Stajich J.E."/>
            <person name="Kurbessoian T."/>
        </authorList>
    </citation>
    <scope>NUCLEOTIDE SEQUENCE</scope>
    <source>
        <strain evidence="2">UHER 2000/2452</strain>
    </source>
</reference>
<dbReference type="Pfam" id="PF14279">
    <property type="entry name" value="HNH_5"/>
    <property type="match status" value="1"/>
</dbReference>
<dbReference type="PANTHER" id="PTHR33877:SF2">
    <property type="entry name" value="OS07G0170200 PROTEIN"/>
    <property type="match status" value="1"/>
</dbReference>
<reference evidence="2" key="2">
    <citation type="journal article" date="2022" name="Microbiol. Resour. Announc.">
        <title>Metagenome Sequencing to Explore Phylogenomics of Terrestrial Cyanobacteria.</title>
        <authorList>
            <person name="Ward R.D."/>
            <person name="Stajich J.E."/>
            <person name="Johansen J.R."/>
            <person name="Huntemann M."/>
            <person name="Clum A."/>
            <person name="Foster B."/>
            <person name="Foster B."/>
            <person name="Roux S."/>
            <person name="Palaniappan K."/>
            <person name="Varghese N."/>
            <person name="Mukherjee S."/>
            <person name="Reddy T.B.K."/>
            <person name="Daum C."/>
            <person name="Copeland A."/>
            <person name="Chen I.A."/>
            <person name="Ivanova N.N."/>
            <person name="Kyrpides N.C."/>
            <person name="Shapiro N."/>
            <person name="Eloe-Fadrosh E.A."/>
            <person name="Pietrasiak N."/>
        </authorList>
    </citation>
    <scope>NUCLEOTIDE SEQUENCE</scope>
    <source>
        <strain evidence="2">UHER 2000/2452</strain>
    </source>
</reference>
<evidence type="ECO:0000313" key="3">
    <source>
        <dbReference type="Proteomes" id="UP000757435"/>
    </source>
</evidence>
<keyword evidence="2" id="KW-0540">Nuclease</keyword>